<dbReference type="EMBL" id="PXOA01000665">
    <property type="protein sequence ID" value="RFU73324.1"/>
    <property type="molecule type" value="Genomic_DNA"/>
</dbReference>
<name>A0A395NBL6_TRIAR</name>
<comment type="caution">
    <text evidence="2">The sequence shown here is derived from an EMBL/GenBank/DDBJ whole genome shotgun (WGS) entry which is preliminary data.</text>
</comment>
<reference evidence="2 3" key="1">
    <citation type="journal article" date="2018" name="PLoS Pathog.">
        <title>Evolution of structural diversity of trichothecenes, a family of toxins produced by plant pathogenic and entomopathogenic fungi.</title>
        <authorList>
            <person name="Proctor R.H."/>
            <person name="McCormick S.P."/>
            <person name="Kim H.S."/>
            <person name="Cardoza R.E."/>
            <person name="Stanley A.M."/>
            <person name="Lindo L."/>
            <person name="Kelly A."/>
            <person name="Brown D.W."/>
            <person name="Lee T."/>
            <person name="Vaughan M.M."/>
            <person name="Alexander N.J."/>
            <person name="Busman M."/>
            <person name="Gutierrez S."/>
        </authorList>
    </citation>
    <scope>NUCLEOTIDE SEQUENCE [LARGE SCALE GENOMIC DNA]</scope>
    <source>
        <strain evidence="2 3">IBT 40837</strain>
    </source>
</reference>
<proteinExistence type="predicted"/>
<evidence type="ECO:0000313" key="3">
    <source>
        <dbReference type="Proteomes" id="UP000266272"/>
    </source>
</evidence>
<dbReference type="STRING" id="490622.A0A395NBL6"/>
<evidence type="ECO:0000256" key="1">
    <source>
        <dbReference type="SAM" id="MobiDB-lite"/>
    </source>
</evidence>
<protein>
    <submittedName>
        <fullName evidence="2">Uncharacterized protein</fullName>
    </submittedName>
</protein>
<feature type="compositionally biased region" description="Basic and acidic residues" evidence="1">
    <location>
        <begin position="307"/>
        <end position="316"/>
    </location>
</feature>
<sequence length="335" mass="37870">MSSNNTQAAAPADSAKPILVNHAWPKEWRDNDENPGTNLDKALADVARRTAYWESLGMPCTRVSVEKSKLVPHQHVNLRVAKNLDYKDRLGTEYVALERKCLPDQPEKPTCYVMEGKERIGLDYAPKPPLDIYKNYNDYRPVDRPTDVISFDKPAADTDRFLERGNKFVSAVMTNNDWRPGQLFGQNGSDPATIAQSPSFAPPNCHNQFSERRSATSTGHLLQHQRPADVSYGWGDYDQNTYWQSFGRRVTKDMVENKNWRKDPMEPINLVDESGTIAQTLAIPFKRIQLSNARKSLSLYEQLNSPDNRKPIDNRKQKAPASGNPARPGASNDNE</sequence>
<evidence type="ECO:0000313" key="2">
    <source>
        <dbReference type="EMBL" id="RFU73324.1"/>
    </source>
</evidence>
<organism evidence="2 3">
    <name type="scientific">Trichoderma arundinaceum</name>
    <dbReference type="NCBI Taxonomy" id="490622"/>
    <lineage>
        <taxon>Eukaryota</taxon>
        <taxon>Fungi</taxon>
        <taxon>Dikarya</taxon>
        <taxon>Ascomycota</taxon>
        <taxon>Pezizomycotina</taxon>
        <taxon>Sordariomycetes</taxon>
        <taxon>Hypocreomycetidae</taxon>
        <taxon>Hypocreales</taxon>
        <taxon>Hypocreaceae</taxon>
        <taxon>Trichoderma</taxon>
    </lineage>
</organism>
<keyword evidence="3" id="KW-1185">Reference proteome</keyword>
<gene>
    <name evidence="2" type="ORF">TARUN_8932</name>
</gene>
<dbReference type="OrthoDB" id="4899132at2759"/>
<accession>A0A395NBL6</accession>
<dbReference type="Proteomes" id="UP000266272">
    <property type="component" value="Unassembled WGS sequence"/>
</dbReference>
<feature type="region of interest" description="Disordered" evidence="1">
    <location>
        <begin position="301"/>
        <end position="335"/>
    </location>
</feature>
<dbReference type="AlphaFoldDB" id="A0A395NBL6"/>